<dbReference type="InterPro" id="IPR016135">
    <property type="entry name" value="UBQ-conjugating_enzyme/RWD"/>
</dbReference>
<dbReference type="EMBL" id="FOUF01000029">
    <property type="protein sequence ID" value="SFM72072.1"/>
    <property type="molecule type" value="Genomic_DNA"/>
</dbReference>
<dbReference type="Proteomes" id="UP000199561">
    <property type="component" value="Unassembled WGS sequence"/>
</dbReference>
<evidence type="ECO:0000313" key="1">
    <source>
        <dbReference type="EMBL" id="SFM72072.1"/>
    </source>
</evidence>
<protein>
    <recommendedName>
        <fullName evidence="3">SEC-C motif-containing protein</fullName>
    </recommendedName>
</protein>
<organism evidence="1 2">
    <name type="scientific">Nitrosomonas nitrosa</name>
    <dbReference type="NCBI Taxonomy" id="52442"/>
    <lineage>
        <taxon>Bacteria</taxon>
        <taxon>Pseudomonadati</taxon>
        <taxon>Pseudomonadota</taxon>
        <taxon>Betaproteobacteria</taxon>
        <taxon>Nitrosomonadales</taxon>
        <taxon>Nitrosomonadaceae</taxon>
        <taxon>Nitrosomonas</taxon>
    </lineage>
</organism>
<name>A0A1I4T5T2_9PROT</name>
<reference evidence="1 2" key="1">
    <citation type="submission" date="2016-10" db="EMBL/GenBank/DDBJ databases">
        <authorList>
            <person name="de Groot N.N."/>
        </authorList>
    </citation>
    <scope>NUCLEOTIDE SEQUENCE [LARGE SCALE GENOMIC DNA]</scope>
    <source>
        <strain evidence="1 2">Nm146</strain>
    </source>
</reference>
<sequence length="219" mass="24225">MGVLVLNSLSQFLRDYPGMSTAPCSDAGVCLRGKFRFKADVSGNDEIDDSYKLEIVVPDKFPQALPKVKETGGKIPRDGNFHVNQDGTLCLGSPLRLLRKVHSAPNLPGFADKCLVPYLYAVSYKLMHGGDFVFGELAHGDQGIVDDYSVMLGLKERPQVTQAIQLLGIKKRIANKRPCPCGCGKRLGACPFHHKLNEFRKMAPVSWFKAHALNDRNRI</sequence>
<dbReference type="AlphaFoldDB" id="A0A1I4T5T2"/>
<accession>A0A1I4T5T2</accession>
<dbReference type="SUPFAM" id="SSF54495">
    <property type="entry name" value="UBC-like"/>
    <property type="match status" value="1"/>
</dbReference>
<proteinExistence type="predicted"/>
<dbReference type="CDD" id="cd00195">
    <property type="entry name" value="UBCc_UEV"/>
    <property type="match status" value="1"/>
</dbReference>
<evidence type="ECO:0008006" key="3">
    <source>
        <dbReference type="Google" id="ProtNLM"/>
    </source>
</evidence>
<dbReference type="STRING" id="52442.SAMN05421880_12930"/>
<gene>
    <name evidence="1" type="ORF">SAMN05421880_12930</name>
</gene>
<evidence type="ECO:0000313" key="2">
    <source>
        <dbReference type="Proteomes" id="UP000199561"/>
    </source>
</evidence>
<keyword evidence="2" id="KW-1185">Reference proteome</keyword>